<dbReference type="EMBL" id="BMAW01129354">
    <property type="protein sequence ID" value="GFU30109.1"/>
    <property type="molecule type" value="Genomic_DNA"/>
</dbReference>
<proteinExistence type="predicted"/>
<evidence type="ECO:0000313" key="5">
    <source>
        <dbReference type="EMBL" id="GFU30109.1"/>
    </source>
</evidence>
<name>A0A8X6UGD9_NEPPI</name>
<gene>
    <name evidence="3" type="ORF">NPIL_299731</name>
    <name evidence="5" type="ORF">NPIL_358631</name>
    <name evidence="4" type="ORF">NPIL_420651</name>
    <name evidence="2" type="ORF">NPIL_455861</name>
</gene>
<dbReference type="AlphaFoldDB" id="A0A8X6UGD9"/>
<dbReference type="EMBL" id="BMAW01047189">
    <property type="protein sequence ID" value="GFS59595.1"/>
    <property type="molecule type" value="Genomic_DNA"/>
</dbReference>
<keyword evidence="6" id="KW-1185">Reference proteome</keyword>
<protein>
    <submittedName>
        <fullName evidence="5">Uncharacterized protein</fullName>
    </submittedName>
</protein>
<evidence type="ECO:0000313" key="6">
    <source>
        <dbReference type="Proteomes" id="UP000887013"/>
    </source>
</evidence>
<evidence type="ECO:0000313" key="4">
    <source>
        <dbReference type="EMBL" id="GFU19682.1"/>
    </source>
</evidence>
<dbReference type="Proteomes" id="UP000887013">
    <property type="component" value="Unassembled WGS sequence"/>
</dbReference>
<keyword evidence="1" id="KW-1133">Transmembrane helix</keyword>
<accession>A0A8X6UGD9</accession>
<comment type="caution">
    <text evidence="5">The sequence shown here is derived from an EMBL/GenBank/DDBJ whole genome shotgun (WGS) entry which is preliminary data.</text>
</comment>
<evidence type="ECO:0000313" key="3">
    <source>
        <dbReference type="EMBL" id="GFT99217.1"/>
    </source>
</evidence>
<evidence type="ECO:0000313" key="2">
    <source>
        <dbReference type="EMBL" id="GFS59595.1"/>
    </source>
</evidence>
<keyword evidence="1" id="KW-0472">Membrane</keyword>
<feature type="non-terminal residue" evidence="5">
    <location>
        <position position="1"/>
    </location>
</feature>
<keyword evidence="1" id="KW-0812">Transmembrane</keyword>
<evidence type="ECO:0000256" key="1">
    <source>
        <dbReference type="SAM" id="Phobius"/>
    </source>
</evidence>
<feature type="transmembrane region" description="Helical" evidence="1">
    <location>
        <begin position="17"/>
        <end position="45"/>
    </location>
</feature>
<organism evidence="5 6">
    <name type="scientific">Nephila pilipes</name>
    <name type="common">Giant wood spider</name>
    <name type="synonym">Nephila maculata</name>
    <dbReference type="NCBI Taxonomy" id="299642"/>
    <lineage>
        <taxon>Eukaryota</taxon>
        <taxon>Metazoa</taxon>
        <taxon>Ecdysozoa</taxon>
        <taxon>Arthropoda</taxon>
        <taxon>Chelicerata</taxon>
        <taxon>Arachnida</taxon>
        <taxon>Araneae</taxon>
        <taxon>Araneomorphae</taxon>
        <taxon>Entelegynae</taxon>
        <taxon>Araneoidea</taxon>
        <taxon>Nephilidae</taxon>
        <taxon>Nephila</taxon>
    </lineage>
</organism>
<sequence length="54" mass="6296">FVEITDSPSQKKRMSCILHVTAIIFEGIILFAAMFMFFKICTFYWNGNLRTARS</sequence>
<dbReference type="EMBL" id="BMAW01026868">
    <property type="protein sequence ID" value="GFT99217.1"/>
    <property type="molecule type" value="Genomic_DNA"/>
</dbReference>
<dbReference type="EMBL" id="BMAW01031113">
    <property type="protein sequence ID" value="GFU19682.1"/>
    <property type="molecule type" value="Genomic_DNA"/>
</dbReference>
<feature type="non-terminal residue" evidence="5">
    <location>
        <position position="54"/>
    </location>
</feature>
<reference evidence="5" key="1">
    <citation type="submission" date="2020-08" db="EMBL/GenBank/DDBJ databases">
        <title>Multicomponent nature underlies the extraordinary mechanical properties of spider dragline silk.</title>
        <authorList>
            <person name="Kono N."/>
            <person name="Nakamura H."/>
            <person name="Mori M."/>
            <person name="Yoshida Y."/>
            <person name="Ohtoshi R."/>
            <person name="Malay A.D."/>
            <person name="Moran D.A.P."/>
            <person name="Tomita M."/>
            <person name="Numata K."/>
            <person name="Arakawa K."/>
        </authorList>
    </citation>
    <scope>NUCLEOTIDE SEQUENCE</scope>
</reference>